<comment type="similarity">
    <text evidence="1">Belongs to the cytochrome P450 family.</text>
</comment>
<dbReference type="SUPFAM" id="SSF48264">
    <property type="entry name" value="Cytochrome P450"/>
    <property type="match status" value="1"/>
</dbReference>
<evidence type="ECO:0000256" key="1">
    <source>
        <dbReference type="ARBA" id="ARBA00010617"/>
    </source>
</evidence>
<evidence type="ECO:0000313" key="3">
    <source>
        <dbReference type="Proteomes" id="UP000663868"/>
    </source>
</evidence>
<dbReference type="GO" id="GO:0020037">
    <property type="term" value="F:heme binding"/>
    <property type="evidence" value="ECO:0007669"/>
    <property type="project" value="InterPro"/>
</dbReference>
<dbReference type="GO" id="GO:0016705">
    <property type="term" value="F:oxidoreductase activity, acting on paired donors, with incorporation or reduction of molecular oxygen"/>
    <property type="evidence" value="ECO:0007669"/>
    <property type="project" value="InterPro"/>
</dbReference>
<sequence length="106" mass="12341">MPVLYLPRIIAKIYVNFSYRQRRARKVIEQYIYKIIEHEQEINPELIVQRKRTCLISSLVGSLQRNEKLEAIKNEEQKKGLSRSEVVDEMVAFLVAGFESTSSVLA</sequence>
<proteinExistence type="inferred from homology"/>
<dbReference type="Pfam" id="PF00067">
    <property type="entry name" value="p450"/>
    <property type="match status" value="1"/>
</dbReference>
<name>A0A820KGP2_9BILA</name>
<dbReference type="Proteomes" id="UP000663868">
    <property type="component" value="Unassembled WGS sequence"/>
</dbReference>
<dbReference type="GO" id="GO:0005506">
    <property type="term" value="F:iron ion binding"/>
    <property type="evidence" value="ECO:0007669"/>
    <property type="project" value="InterPro"/>
</dbReference>
<organism evidence="2 3">
    <name type="scientific">Adineta steineri</name>
    <dbReference type="NCBI Taxonomy" id="433720"/>
    <lineage>
        <taxon>Eukaryota</taxon>
        <taxon>Metazoa</taxon>
        <taxon>Spiralia</taxon>
        <taxon>Gnathifera</taxon>
        <taxon>Rotifera</taxon>
        <taxon>Eurotatoria</taxon>
        <taxon>Bdelloidea</taxon>
        <taxon>Adinetida</taxon>
        <taxon>Adinetidae</taxon>
        <taxon>Adineta</taxon>
    </lineage>
</organism>
<dbReference type="InterPro" id="IPR001128">
    <property type="entry name" value="Cyt_P450"/>
</dbReference>
<accession>A0A820KGP2</accession>
<dbReference type="InterPro" id="IPR036396">
    <property type="entry name" value="Cyt_P450_sf"/>
</dbReference>
<evidence type="ECO:0000313" key="2">
    <source>
        <dbReference type="EMBL" id="CAF4341816.1"/>
    </source>
</evidence>
<gene>
    <name evidence="2" type="ORF">KXQ929_LOCUS47758</name>
</gene>
<feature type="non-terminal residue" evidence="2">
    <location>
        <position position="1"/>
    </location>
</feature>
<reference evidence="2" key="1">
    <citation type="submission" date="2021-02" db="EMBL/GenBank/DDBJ databases">
        <authorList>
            <person name="Nowell W R."/>
        </authorList>
    </citation>
    <scope>NUCLEOTIDE SEQUENCE</scope>
</reference>
<dbReference type="GO" id="GO:0004497">
    <property type="term" value="F:monooxygenase activity"/>
    <property type="evidence" value="ECO:0007669"/>
    <property type="project" value="InterPro"/>
</dbReference>
<dbReference type="AlphaFoldDB" id="A0A820KGP2"/>
<dbReference type="Gene3D" id="1.10.630.10">
    <property type="entry name" value="Cytochrome P450"/>
    <property type="match status" value="1"/>
</dbReference>
<comment type="caution">
    <text evidence="2">The sequence shown here is derived from an EMBL/GenBank/DDBJ whole genome shotgun (WGS) entry which is preliminary data.</text>
</comment>
<protein>
    <submittedName>
        <fullName evidence="2">Uncharacterized protein</fullName>
    </submittedName>
</protein>
<dbReference type="EMBL" id="CAJOBB010017716">
    <property type="protein sequence ID" value="CAF4341816.1"/>
    <property type="molecule type" value="Genomic_DNA"/>
</dbReference>